<name>A0ACC1MBM3_9APHY</name>
<evidence type="ECO:0000313" key="1">
    <source>
        <dbReference type="EMBL" id="KAJ2958293.1"/>
    </source>
</evidence>
<comment type="caution">
    <text evidence="1">The sequence shown here is derived from an EMBL/GenBank/DDBJ whole genome shotgun (WGS) entry which is preliminary data.</text>
</comment>
<keyword evidence="2" id="KW-1185">Reference proteome</keyword>
<organism evidence="1 2">
    <name type="scientific">Trametes sanguinea</name>
    <dbReference type="NCBI Taxonomy" id="158606"/>
    <lineage>
        <taxon>Eukaryota</taxon>
        <taxon>Fungi</taxon>
        <taxon>Dikarya</taxon>
        <taxon>Basidiomycota</taxon>
        <taxon>Agaricomycotina</taxon>
        <taxon>Agaricomycetes</taxon>
        <taxon>Polyporales</taxon>
        <taxon>Polyporaceae</taxon>
        <taxon>Trametes</taxon>
    </lineage>
</organism>
<protein>
    <submittedName>
        <fullName evidence="1">Uncharacterized protein</fullName>
    </submittedName>
</protein>
<proteinExistence type="predicted"/>
<dbReference type="EMBL" id="JANSHE010007599">
    <property type="protein sequence ID" value="KAJ2958293.1"/>
    <property type="molecule type" value="Genomic_DNA"/>
</dbReference>
<reference evidence="1" key="1">
    <citation type="submission" date="2022-08" db="EMBL/GenBank/DDBJ databases">
        <title>Genome Sequence of Pycnoporus sanguineus.</title>
        <authorList>
            <person name="Buettner E."/>
        </authorList>
    </citation>
    <scope>NUCLEOTIDE SEQUENCE</scope>
    <source>
        <strain evidence="1">CG-C14</strain>
    </source>
</reference>
<evidence type="ECO:0000313" key="2">
    <source>
        <dbReference type="Proteomes" id="UP001144978"/>
    </source>
</evidence>
<dbReference type="Proteomes" id="UP001144978">
    <property type="component" value="Unassembled WGS sequence"/>
</dbReference>
<sequence length="189" mass="20556">MGNVTRKVHAVLTQPSCTSGSGMASTQTRKFNSGRLIRARTVYTGYTLSYECELMALSMAIGFAYLKNYHQLHLFADCKGAITNLLDTSMGRAASTNVCRILRDWFERDERNRLTIHYCPGHSGVEENEAVDADSRNLISISEVSRLPTPCMSGASLPTPTLARTGAGTTIDTPPSGRYDTPAISRSSA</sequence>
<gene>
    <name evidence="1" type="ORF">NUW54_g14541</name>
</gene>
<accession>A0ACC1MBM3</accession>